<dbReference type="EMBL" id="BSOG01000007">
    <property type="protein sequence ID" value="GLR15176.1"/>
    <property type="molecule type" value="Genomic_DNA"/>
</dbReference>
<dbReference type="InterPro" id="IPR025997">
    <property type="entry name" value="SBP_2_dom"/>
</dbReference>
<dbReference type="Proteomes" id="UP001156706">
    <property type="component" value="Unassembled WGS sequence"/>
</dbReference>
<evidence type="ECO:0000259" key="4">
    <source>
        <dbReference type="Pfam" id="PF13407"/>
    </source>
</evidence>
<dbReference type="InterPro" id="IPR028082">
    <property type="entry name" value="Peripla_BP_I"/>
</dbReference>
<dbReference type="Pfam" id="PF13407">
    <property type="entry name" value="Peripla_BP_4"/>
    <property type="match status" value="1"/>
</dbReference>
<evidence type="ECO:0000313" key="5">
    <source>
        <dbReference type="EMBL" id="GLR15176.1"/>
    </source>
</evidence>
<evidence type="ECO:0000256" key="1">
    <source>
        <dbReference type="ARBA" id="ARBA00004196"/>
    </source>
</evidence>
<evidence type="ECO:0000313" key="6">
    <source>
        <dbReference type="Proteomes" id="UP001156706"/>
    </source>
</evidence>
<evidence type="ECO:0000256" key="3">
    <source>
        <dbReference type="ARBA" id="ARBA00022729"/>
    </source>
</evidence>
<organism evidence="5 6">
    <name type="scientific">Chitinimonas prasina</name>
    <dbReference type="NCBI Taxonomy" id="1434937"/>
    <lineage>
        <taxon>Bacteria</taxon>
        <taxon>Pseudomonadati</taxon>
        <taxon>Pseudomonadota</taxon>
        <taxon>Betaproteobacteria</taxon>
        <taxon>Neisseriales</taxon>
        <taxon>Chitinibacteraceae</taxon>
        <taxon>Chitinimonas</taxon>
    </lineage>
</organism>
<dbReference type="Gene3D" id="3.40.50.2300">
    <property type="match status" value="2"/>
</dbReference>
<feature type="domain" description="Periplasmic binding protein" evidence="4">
    <location>
        <begin position="32"/>
        <end position="292"/>
    </location>
</feature>
<keyword evidence="6" id="KW-1185">Reference proteome</keyword>
<dbReference type="PANTHER" id="PTHR46847:SF1">
    <property type="entry name" value="D-ALLOSE-BINDING PERIPLASMIC PROTEIN-RELATED"/>
    <property type="match status" value="1"/>
</dbReference>
<comment type="similarity">
    <text evidence="2">Belongs to the bacterial solute-binding protein 2 family.</text>
</comment>
<dbReference type="SUPFAM" id="SSF53822">
    <property type="entry name" value="Periplasmic binding protein-like I"/>
    <property type="match status" value="1"/>
</dbReference>
<accession>A0ABQ5YKQ6</accession>
<keyword evidence="3" id="KW-0732">Signal</keyword>
<protein>
    <submittedName>
        <fullName evidence="5">Ribose ABC transporter substrate-binding protein</fullName>
    </submittedName>
</protein>
<evidence type="ECO:0000256" key="2">
    <source>
        <dbReference type="ARBA" id="ARBA00007639"/>
    </source>
</evidence>
<comment type="caution">
    <text evidence="5">The sequence shown here is derived from an EMBL/GenBank/DDBJ whole genome shotgun (WGS) entry which is preliminary data.</text>
</comment>
<sequence length="311" mass="32797">MTMMSPRRRLLAPLLYLILSMLCVHAAELPRVGLVMKSLANPFFVAMADGAKVHAKSHAGKYTLVLTGIENETDKAGQIRLVEKMISDKVSAIVIAPADSRDLVPVVRKALAAGILVVNIDNKFDDRVLAEQGINIPFVGPSNRQGAREVGAFLARQLKPGDKVAIIEGISSTTNAQARTAGFREAMASAGADVVAVRSGLWETAPAQKQAADLLKAHPDLKALLCGNDSMALGAVAAVRASQRQVAVVGYDNIPAAAPLLASGQLLATADQYAAQQAAFGIDLVLKAIQEKTEQALLPAMVQTPVKLVVK</sequence>
<dbReference type="PANTHER" id="PTHR46847">
    <property type="entry name" value="D-ALLOSE-BINDING PERIPLASMIC PROTEIN-RELATED"/>
    <property type="match status" value="1"/>
</dbReference>
<proteinExistence type="inferred from homology"/>
<name>A0ABQ5YKQ6_9NEIS</name>
<comment type="subcellular location">
    <subcellularLocation>
        <location evidence="1">Cell envelope</location>
    </subcellularLocation>
</comment>
<gene>
    <name evidence="5" type="ORF">GCM10007907_39660</name>
</gene>
<reference evidence="6" key="1">
    <citation type="journal article" date="2019" name="Int. J. Syst. Evol. Microbiol.">
        <title>The Global Catalogue of Microorganisms (GCM) 10K type strain sequencing project: providing services to taxonomists for standard genome sequencing and annotation.</title>
        <authorList>
            <consortium name="The Broad Institute Genomics Platform"/>
            <consortium name="The Broad Institute Genome Sequencing Center for Infectious Disease"/>
            <person name="Wu L."/>
            <person name="Ma J."/>
        </authorList>
    </citation>
    <scope>NUCLEOTIDE SEQUENCE [LARGE SCALE GENOMIC DNA]</scope>
    <source>
        <strain evidence="6">NBRC 110044</strain>
    </source>
</reference>